<organism evidence="3 4">
    <name type="scientific">Paenibacillus gansuensis</name>
    <dbReference type="NCBI Taxonomy" id="306542"/>
    <lineage>
        <taxon>Bacteria</taxon>
        <taxon>Bacillati</taxon>
        <taxon>Bacillota</taxon>
        <taxon>Bacilli</taxon>
        <taxon>Bacillales</taxon>
        <taxon>Paenibacillaceae</taxon>
        <taxon>Paenibacillus</taxon>
    </lineage>
</organism>
<dbReference type="InterPro" id="IPR012341">
    <property type="entry name" value="6hp_glycosidase-like_sf"/>
</dbReference>
<sequence>MRISFSPQERRLVPDGFAPFELQPGQKVRFDFQVKRAGLLHMELDGSAAARSQIRYAYTSDERLFPSLYRCFEDEAWVAGRFPAYVRMRPYGQLDQWLSGEEGAYLLEEDLTVLRYLELDNRSSEPLSIRRLWLDYTAAPFQHVGGFECNDDLINECWAMGTYTVELCSQPSKYTQRSLQGPYSDYVIWDGVRRDKDIWGGDLRPASLTALYAFDQPEIVKNTIELLLTLQHTEGEEQGIIPGSGAYGQIFYEWTMWTIVNLWEYVLLTGDLAYLQANVGRLCDVVAWMNKRMESDGLISGLNSWMYSIDARGKISGLAMAQKAAWDALVQMFSLVKHPMQEYCRQQAERTKRSILAQFSVPSNPLLTMIPAGTKDRDRFAIDGNLWAILHDVVDPSRGEQILQEIEKQFWTERGSINVVPVFDEAVDGAWWWDVLPQQSAVWRHNNNIWPYMSAYETLASFHAGRTDRGLEVMRRVGRSHLEQGHKTYWEMMNLDGGLPIGDRGDTLSLTHAWGGTGSYGLQAYVAGIQPLAPGFGNFSVTPSLGSLDWVKAEVPTPHGIIEVEAERTKSGEIRGTVKYPDQTECQVSAGMEKLRG</sequence>
<dbReference type="EMBL" id="JBHUME010000019">
    <property type="protein sequence ID" value="MFD2615309.1"/>
    <property type="molecule type" value="Genomic_DNA"/>
</dbReference>
<dbReference type="Pfam" id="PF17390">
    <property type="entry name" value="Bac_rhamnosid_C"/>
    <property type="match status" value="1"/>
</dbReference>
<feature type="domain" description="Alpha-L-rhamnosidase C-terminal" evidence="2">
    <location>
        <begin position="528"/>
        <end position="588"/>
    </location>
</feature>
<keyword evidence="4" id="KW-1185">Reference proteome</keyword>
<dbReference type="RefSeq" id="WP_377607079.1">
    <property type="nucleotide sequence ID" value="NZ_JBHUME010000019.1"/>
</dbReference>
<dbReference type="Proteomes" id="UP001597541">
    <property type="component" value="Unassembled WGS sequence"/>
</dbReference>
<dbReference type="InterPro" id="IPR035398">
    <property type="entry name" value="Bac_rhamnosid_C"/>
</dbReference>
<reference evidence="4" key="1">
    <citation type="journal article" date="2019" name="Int. J. Syst. Evol. Microbiol.">
        <title>The Global Catalogue of Microorganisms (GCM) 10K type strain sequencing project: providing services to taxonomists for standard genome sequencing and annotation.</title>
        <authorList>
            <consortium name="The Broad Institute Genomics Platform"/>
            <consortium name="The Broad Institute Genome Sequencing Center for Infectious Disease"/>
            <person name="Wu L."/>
            <person name="Ma J."/>
        </authorList>
    </citation>
    <scope>NUCLEOTIDE SEQUENCE [LARGE SCALE GENOMIC DNA]</scope>
    <source>
        <strain evidence="4">KCTC 3950</strain>
    </source>
</reference>
<dbReference type="InterPro" id="IPR035396">
    <property type="entry name" value="Bac_rhamnosid6H"/>
</dbReference>
<evidence type="ECO:0000313" key="4">
    <source>
        <dbReference type="Proteomes" id="UP001597541"/>
    </source>
</evidence>
<dbReference type="SUPFAM" id="SSF48208">
    <property type="entry name" value="Six-hairpin glycosidases"/>
    <property type="match status" value="1"/>
</dbReference>
<evidence type="ECO:0000313" key="3">
    <source>
        <dbReference type="EMBL" id="MFD2615309.1"/>
    </source>
</evidence>
<comment type="caution">
    <text evidence="3">The sequence shown here is derived from an EMBL/GenBank/DDBJ whole genome shotgun (WGS) entry which is preliminary data.</text>
</comment>
<dbReference type="Pfam" id="PF17389">
    <property type="entry name" value="Bac_rhamnosid6H"/>
    <property type="match status" value="1"/>
</dbReference>
<dbReference type="InterPro" id="IPR008928">
    <property type="entry name" value="6-hairpin_glycosidase_sf"/>
</dbReference>
<evidence type="ECO:0000259" key="1">
    <source>
        <dbReference type="Pfam" id="PF17389"/>
    </source>
</evidence>
<accession>A0ABW5PJE1</accession>
<dbReference type="Gene3D" id="1.50.10.10">
    <property type="match status" value="1"/>
</dbReference>
<dbReference type="PANTHER" id="PTHR34987">
    <property type="entry name" value="C, PUTATIVE (AFU_ORTHOLOGUE AFUA_3G02880)-RELATED"/>
    <property type="match status" value="1"/>
</dbReference>
<proteinExistence type="predicted"/>
<evidence type="ECO:0000259" key="2">
    <source>
        <dbReference type="Pfam" id="PF17390"/>
    </source>
</evidence>
<dbReference type="Gene3D" id="2.60.420.10">
    <property type="entry name" value="Maltose phosphorylase, domain 3"/>
    <property type="match status" value="1"/>
</dbReference>
<dbReference type="PANTHER" id="PTHR34987:SF4">
    <property type="entry name" value="ALPHA-L-RHAMNOSIDASE C-TERMINAL DOMAIN-CONTAINING PROTEIN"/>
    <property type="match status" value="1"/>
</dbReference>
<name>A0ABW5PJE1_9BACL</name>
<gene>
    <name evidence="3" type="ORF">ACFSUF_23180</name>
</gene>
<feature type="domain" description="Alpha-L-rhamnosidase six-hairpin glycosidase" evidence="1">
    <location>
        <begin position="143"/>
        <end position="298"/>
    </location>
</feature>
<protein>
    <submittedName>
        <fullName evidence="3">Alpha-L-rhamnosidase C-terminal domain-containing protein</fullName>
    </submittedName>
</protein>